<accession>A0A2N9EUP4</accession>
<dbReference type="Pfam" id="PF00665">
    <property type="entry name" value="rve"/>
    <property type="match status" value="1"/>
</dbReference>
<evidence type="ECO:0000259" key="6">
    <source>
        <dbReference type="PROSITE" id="PS50994"/>
    </source>
</evidence>
<protein>
    <recommendedName>
        <fullName evidence="6">Integrase catalytic domain-containing protein</fullName>
    </recommendedName>
</protein>
<keyword evidence="4" id="KW-0378">Hydrolase</keyword>
<dbReference type="PROSITE" id="PS50994">
    <property type="entry name" value="INTEGRASE"/>
    <property type="match status" value="1"/>
</dbReference>
<dbReference type="GO" id="GO:0003676">
    <property type="term" value="F:nucleic acid binding"/>
    <property type="evidence" value="ECO:0007669"/>
    <property type="project" value="InterPro"/>
</dbReference>
<evidence type="ECO:0000256" key="4">
    <source>
        <dbReference type="ARBA" id="ARBA00022801"/>
    </source>
</evidence>
<dbReference type="PANTHER" id="PTHR42648">
    <property type="entry name" value="TRANSPOSASE, PUTATIVE-RELATED"/>
    <property type="match status" value="1"/>
</dbReference>
<dbReference type="SUPFAM" id="SSF53098">
    <property type="entry name" value="Ribonuclease H-like"/>
    <property type="match status" value="1"/>
</dbReference>
<evidence type="ECO:0000256" key="5">
    <source>
        <dbReference type="SAM" id="MobiDB-lite"/>
    </source>
</evidence>
<dbReference type="GO" id="GO:0006508">
    <property type="term" value="P:proteolysis"/>
    <property type="evidence" value="ECO:0007669"/>
    <property type="project" value="UniProtKB-KW"/>
</dbReference>
<dbReference type="GO" id="GO:0015074">
    <property type="term" value="P:DNA integration"/>
    <property type="evidence" value="ECO:0007669"/>
    <property type="project" value="InterPro"/>
</dbReference>
<dbReference type="InterPro" id="IPR012337">
    <property type="entry name" value="RNaseH-like_sf"/>
</dbReference>
<dbReference type="EMBL" id="OIVN01000335">
    <property type="protein sequence ID" value="SPC78513.1"/>
    <property type="molecule type" value="Genomic_DNA"/>
</dbReference>
<name>A0A2N9EUP4_FAGSY</name>
<keyword evidence="3" id="KW-0064">Aspartyl protease</keyword>
<dbReference type="InterPro" id="IPR001584">
    <property type="entry name" value="Integrase_cat-core"/>
</dbReference>
<dbReference type="Gene3D" id="3.30.420.10">
    <property type="entry name" value="Ribonuclease H-like superfamily/Ribonuclease H"/>
    <property type="match status" value="1"/>
</dbReference>
<dbReference type="PANTHER" id="PTHR42648:SF26">
    <property type="entry name" value="INTEGRASE CATALYTIC DOMAIN-CONTAINING PROTEIN"/>
    <property type="match status" value="1"/>
</dbReference>
<keyword evidence="2" id="KW-0479">Metal-binding</keyword>
<dbReference type="InterPro" id="IPR039537">
    <property type="entry name" value="Retrotran_Ty1/copia-like"/>
</dbReference>
<dbReference type="InterPro" id="IPR036397">
    <property type="entry name" value="RNaseH_sf"/>
</dbReference>
<dbReference type="Pfam" id="PF14223">
    <property type="entry name" value="Retrotran_gag_2"/>
    <property type="match status" value="1"/>
</dbReference>
<feature type="compositionally biased region" description="Polar residues" evidence="5">
    <location>
        <begin position="13"/>
        <end position="22"/>
    </location>
</feature>
<gene>
    <name evidence="7" type="ORF">FSB_LOCUS6395</name>
</gene>
<feature type="domain" description="Integrase catalytic" evidence="6">
    <location>
        <begin position="554"/>
        <end position="720"/>
    </location>
</feature>
<dbReference type="GO" id="GO:0004190">
    <property type="term" value="F:aspartic-type endopeptidase activity"/>
    <property type="evidence" value="ECO:0007669"/>
    <property type="project" value="UniProtKB-KW"/>
</dbReference>
<dbReference type="InterPro" id="IPR043502">
    <property type="entry name" value="DNA/RNA_pol_sf"/>
</dbReference>
<evidence type="ECO:0000256" key="1">
    <source>
        <dbReference type="ARBA" id="ARBA00022670"/>
    </source>
</evidence>
<evidence type="ECO:0000313" key="7">
    <source>
        <dbReference type="EMBL" id="SPC78513.1"/>
    </source>
</evidence>
<dbReference type="InterPro" id="IPR054722">
    <property type="entry name" value="PolX-like_BBD"/>
</dbReference>
<feature type="region of interest" description="Disordered" evidence="5">
    <location>
        <begin position="1"/>
        <end position="22"/>
    </location>
</feature>
<dbReference type="GO" id="GO:0046872">
    <property type="term" value="F:metal ion binding"/>
    <property type="evidence" value="ECO:0007669"/>
    <property type="project" value="UniProtKB-KW"/>
</dbReference>
<evidence type="ECO:0000256" key="2">
    <source>
        <dbReference type="ARBA" id="ARBA00022723"/>
    </source>
</evidence>
<organism evidence="7">
    <name type="scientific">Fagus sylvatica</name>
    <name type="common">Beechnut</name>
    <dbReference type="NCBI Taxonomy" id="28930"/>
    <lineage>
        <taxon>Eukaryota</taxon>
        <taxon>Viridiplantae</taxon>
        <taxon>Streptophyta</taxon>
        <taxon>Embryophyta</taxon>
        <taxon>Tracheophyta</taxon>
        <taxon>Spermatophyta</taxon>
        <taxon>Magnoliopsida</taxon>
        <taxon>eudicotyledons</taxon>
        <taxon>Gunneridae</taxon>
        <taxon>Pentapetalae</taxon>
        <taxon>rosids</taxon>
        <taxon>fabids</taxon>
        <taxon>Fagales</taxon>
        <taxon>Fagaceae</taxon>
        <taxon>Fagus</taxon>
    </lineage>
</organism>
<evidence type="ECO:0000256" key="3">
    <source>
        <dbReference type="ARBA" id="ARBA00022750"/>
    </source>
</evidence>
<dbReference type="Pfam" id="PF07727">
    <property type="entry name" value="RVT_2"/>
    <property type="match status" value="1"/>
</dbReference>
<dbReference type="Pfam" id="PF22936">
    <property type="entry name" value="Pol_BBD"/>
    <property type="match status" value="1"/>
</dbReference>
<feature type="compositionally biased region" description="Low complexity" evidence="5">
    <location>
        <begin position="291"/>
        <end position="307"/>
    </location>
</feature>
<sequence>MSSRYRRPLLESGDSSGETSGAPTGASLGLLRLGSRGEGYILILITIRNTNYTLWKYQLLSIFECYSLLDHIDGSTQPPERYLQDANGQFTPQESIQYKQWKIRDQALKTLLNATLSPPALSLVIRQSTARGVWEVLERRYTSLSRTHVLSLKGELDRIQKKNESMSVFLDRVKELRDKLSTVGVEIDDEELLHVVMKGLPPEYDAFCSAMRTKDRSISCEELHVMLTSEEESKKNSRGMSSDNIPHMAMAATADGSSPVTNTPLPLFSPQWNRGRGGRSQNYRGRGRGNYGSSRGGFQQNMQQNSQAQTRPTCQICSKPGHVALDCFHRMNFAYQGRHPPAKLAAIASTNMSNAIGAPASNQSCWISDTGATDHFTPDITHIPDCHAYTGNDFVTVGNGQSLPITHSGNSQLHASSHLFHLRKVLHVPSMSSSLLSVYRFCKDNDASFHFDASKFQIKDLRSGKLLYSGLSEHGLYPVRGDILPTSSSSSYALSSTTSAQLWHTRLGHPQSRVFSHVLHNFLHVNSVSNKVPFCSHCVEGKHHQLPFNDSVSVTTRPLELVHTDVWGPAPVTSCNGTRYYVSFIDDYTRFTWFFPLKYKSQVLESFKHFKSTMENILDCHIKILRSDCGGEYSKSEFQSFCSSNGILHQFSCPHTSQQNGIAERKHRHIVDMALTLISQSSLPLNFWPYAFSTAVFLINRLPSVSRQLVSPWECLFGSTPDYKSFRVFGCTCYPLLRPYSKHKLQPRSVPCVFLGYACNAKGFLCYDISAHRFYVSRHVKFDESNFPYHNSSSQTSHSSSSSPINSNISSIWLSHLLFFHPCTAPSVLGPPPSNASLPLVSSSLVPSVSIDSHTSSSSSLPIDTPPAPHIPISNTPPAPSIPISDTQTAPHISAAPPIPAAPHIPAAPNIPAAPHVSSTNVHPMCTRAKSGITKRKPGFIATNTSLPSSVDYLTTEPPTYAVACKIPQWHAAMASEFDALQRQATWTLVPPSSSQHVIGCRWVFKLKRNTDGSVARFKARLVAKGNHQQAGLDFDETFSPVVKPATVRLVLSLAAQYSWSLRQLDVSNAFLHGSLKEHVFMRQPPGFVDPHHSSHVCLLQKSIYGLRQAPRAWFEKFSSHLLTVGFTASLADPSLFVYKSGSTVIYLLLYVDDIILTGSTPVAIQALIHDLAQAFELKDLGPLKYFLGLQVEYTDSGLLVHQAKYATDLLVKHNMSTCKPCSTPFVPPSTSVLTASSFLSDPLSYRSLVGALQYLTFTRPDLSFAVNSLCQHMHQPTTSHLVAAKRVLRYISGTLTHGIVFQPGPLRLTAFTDSDWAGNPVDRRSTTGFLIFLGNNLLTWASKKQPTVSRSSTEAEYRALAVGAAELAWIRMLLRDLGIFVSHAPVLWSDNTSAISLASNPVFHARTKHIEIDYHFVREKVVRGDLSVQFISTDDQLADLLTKALPSPRYITLSSKLLHSISQHSFEGG</sequence>
<dbReference type="Pfam" id="PF25597">
    <property type="entry name" value="SH3_retrovirus"/>
    <property type="match status" value="1"/>
</dbReference>
<reference evidence="7" key="1">
    <citation type="submission" date="2018-02" db="EMBL/GenBank/DDBJ databases">
        <authorList>
            <person name="Cohen D.B."/>
            <person name="Kent A.D."/>
        </authorList>
    </citation>
    <scope>NUCLEOTIDE SEQUENCE</scope>
</reference>
<dbReference type="InterPro" id="IPR057670">
    <property type="entry name" value="SH3_retrovirus"/>
</dbReference>
<feature type="region of interest" description="Disordered" evidence="5">
    <location>
        <begin position="267"/>
        <end position="307"/>
    </location>
</feature>
<dbReference type="InterPro" id="IPR013103">
    <property type="entry name" value="RVT_2"/>
</dbReference>
<proteinExistence type="predicted"/>
<dbReference type="SUPFAM" id="SSF56672">
    <property type="entry name" value="DNA/RNA polymerases"/>
    <property type="match status" value="1"/>
</dbReference>
<dbReference type="InterPro" id="IPR025724">
    <property type="entry name" value="GAG-pre-integrase_dom"/>
</dbReference>
<keyword evidence="1" id="KW-0645">Protease</keyword>
<dbReference type="CDD" id="cd09272">
    <property type="entry name" value="RNase_HI_RT_Ty1"/>
    <property type="match status" value="1"/>
</dbReference>
<dbReference type="Pfam" id="PF13976">
    <property type="entry name" value="gag_pre-integrs"/>
    <property type="match status" value="1"/>
</dbReference>